<dbReference type="PROSITE" id="PS50297">
    <property type="entry name" value="ANK_REP_REGION"/>
    <property type="match status" value="1"/>
</dbReference>
<keyword evidence="2 3" id="KW-0040">ANK repeat</keyword>
<dbReference type="PANTHER" id="PTHR24198">
    <property type="entry name" value="ANKYRIN REPEAT AND PROTEIN KINASE DOMAIN-CONTAINING PROTEIN"/>
    <property type="match status" value="1"/>
</dbReference>
<gene>
    <name evidence="5" type="ORF">HCEG_04895</name>
</gene>
<dbReference type="HOGENOM" id="CLU_509922_0_0_1"/>
<dbReference type="AlphaFoldDB" id="F0UJ31"/>
<evidence type="ECO:0000256" key="2">
    <source>
        <dbReference type="ARBA" id="ARBA00023043"/>
    </source>
</evidence>
<dbReference type="InterPro" id="IPR001810">
    <property type="entry name" value="F-box_dom"/>
</dbReference>
<organism evidence="6">
    <name type="scientific">Ajellomyces capsulatus (strain H88)</name>
    <name type="common">Darling's disease fungus</name>
    <name type="synonym">Histoplasma capsulatum</name>
    <dbReference type="NCBI Taxonomy" id="544711"/>
    <lineage>
        <taxon>Eukaryota</taxon>
        <taxon>Fungi</taxon>
        <taxon>Dikarya</taxon>
        <taxon>Ascomycota</taxon>
        <taxon>Pezizomycotina</taxon>
        <taxon>Eurotiomycetes</taxon>
        <taxon>Eurotiomycetidae</taxon>
        <taxon>Onygenales</taxon>
        <taxon>Ajellomycetaceae</taxon>
        <taxon>Histoplasma</taxon>
    </lineage>
</organism>
<dbReference type="OrthoDB" id="4195796at2759"/>
<keyword evidence="1" id="KW-0677">Repeat</keyword>
<name>F0UJ31_AJEC8</name>
<dbReference type="STRING" id="544711.F0UJ31"/>
<feature type="domain" description="F-box" evidence="4">
    <location>
        <begin position="1"/>
        <end position="45"/>
    </location>
</feature>
<dbReference type="SUPFAM" id="SSF48403">
    <property type="entry name" value="Ankyrin repeat"/>
    <property type="match status" value="3"/>
</dbReference>
<dbReference type="VEuPathDB" id="FungiDB:I7I53_04516"/>
<dbReference type="PANTHER" id="PTHR24198:SF165">
    <property type="entry name" value="ANKYRIN REPEAT-CONTAINING PROTEIN-RELATED"/>
    <property type="match status" value="1"/>
</dbReference>
<accession>F0UJ31</accession>
<dbReference type="Gene3D" id="1.25.40.20">
    <property type="entry name" value="Ankyrin repeat-containing domain"/>
    <property type="match status" value="4"/>
</dbReference>
<dbReference type="Pfam" id="PF13637">
    <property type="entry name" value="Ank_4"/>
    <property type="match status" value="1"/>
</dbReference>
<reference evidence="6" key="1">
    <citation type="submission" date="2008-07" db="EMBL/GenBank/DDBJ databases">
        <title>Annotation of Ajellomyces capsulatus strain H88.</title>
        <authorList>
            <person name="Champion M."/>
            <person name="Cuomo C."/>
            <person name="Ma L.-J."/>
            <person name="Henn M.R."/>
            <person name="Sil A."/>
            <person name="Goldman B."/>
            <person name="Young S.K."/>
            <person name="Kodira C.D."/>
            <person name="Zeng Q."/>
            <person name="Koehrsen M."/>
            <person name="Alvarado L."/>
            <person name="Berlin A."/>
            <person name="Borenstein D."/>
            <person name="Chen Z."/>
            <person name="Engels R."/>
            <person name="Freedman E."/>
            <person name="Gellesch M."/>
            <person name="Goldberg J."/>
            <person name="Griggs A."/>
            <person name="Gujja S."/>
            <person name="Heiman D."/>
            <person name="Hepburn T."/>
            <person name="Howarth C."/>
            <person name="Jen D."/>
            <person name="Larson L."/>
            <person name="Lewis B."/>
            <person name="Mehta T."/>
            <person name="Park D."/>
            <person name="Pearson M."/>
            <person name="Roberts A."/>
            <person name="Saif S."/>
            <person name="Shea T."/>
            <person name="Shenoy N."/>
            <person name="Sisk P."/>
            <person name="Stolte C."/>
            <person name="Sykes S."/>
            <person name="Walk T."/>
            <person name="White J."/>
            <person name="Yandava C."/>
            <person name="Klein B."/>
            <person name="McEwen J.G."/>
            <person name="Puccia R."/>
            <person name="Goldman G.H."/>
            <person name="Felipe M.S."/>
            <person name="Nino-Vega G."/>
            <person name="San-Blas G."/>
            <person name="Taylor J."/>
            <person name="Mendoza L."/>
            <person name="Galagan J."/>
            <person name="Nusbaum C."/>
            <person name="Birren B."/>
        </authorList>
    </citation>
    <scope>NUCLEOTIDE SEQUENCE [LARGE SCALE GENOMIC DNA]</scope>
    <source>
        <strain evidence="6">H88</strain>
    </source>
</reference>
<dbReference type="PROSITE" id="PS50088">
    <property type="entry name" value="ANK_REPEAT"/>
    <property type="match status" value="1"/>
</dbReference>
<dbReference type="SMART" id="SM00248">
    <property type="entry name" value="ANK"/>
    <property type="match status" value="12"/>
</dbReference>
<evidence type="ECO:0000313" key="5">
    <source>
        <dbReference type="EMBL" id="EGC45680.1"/>
    </source>
</evidence>
<feature type="repeat" description="ANK" evidence="3">
    <location>
        <begin position="332"/>
        <end position="353"/>
    </location>
</feature>
<dbReference type="OMA" id="QHVFFYA"/>
<evidence type="ECO:0000256" key="3">
    <source>
        <dbReference type="PROSITE-ProRule" id="PRU00023"/>
    </source>
</evidence>
<proteinExistence type="predicted"/>
<dbReference type="InterPro" id="IPR036770">
    <property type="entry name" value="Ankyrin_rpt-contain_sf"/>
</dbReference>
<evidence type="ECO:0000259" key="4">
    <source>
        <dbReference type="PROSITE" id="PS50181"/>
    </source>
</evidence>
<evidence type="ECO:0000313" key="6">
    <source>
        <dbReference type="Proteomes" id="UP000008142"/>
    </source>
</evidence>
<protein>
    <submittedName>
        <fullName evidence="5">Ankyrin repeat protein</fullName>
    </submittedName>
</protein>
<dbReference type="Pfam" id="PF12796">
    <property type="entry name" value="Ank_2"/>
    <property type="match status" value="4"/>
</dbReference>
<evidence type="ECO:0000256" key="1">
    <source>
        <dbReference type="ARBA" id="ARBA00022737"/>
    </source>
</evidence>
<dbReference type="PROSITE" id="PS50181">
    <property type="entry name" value="FBOX"/>
    <property type="match status" value="1"/>
</dbReference>
<dbReference type="InterPro" id="IPR002110">
    <property type="entry name" value="Ankyrin_rpt"/>
</dbReference>
<dbReference type="Proteomes" id="UP000008142">
    <property type="component" value="Unassembled WGS sequence"/>
</dbReference>
<dbReference type="EMBL" id="DS990639">
    <property type="protein sequence ID" value="EGC45680.1"/>
    <property type="molecule type" value="Genomic_DNA"/>
</dbReference>
<sequence>MQYLNLPNEIVLALGEILSLADLNSLLQTNRRLFSLLNADLYRYGSSSALLWAAEYGDEDVARKALSAGASLRALGTDDKTALIIACEHGHVKVVELLLAQKSVDLNGVVNDWSAPDPKIAVSRLSWRTMSPLLFAAHNNHADVLKLLLDQPGVNPHFTDCGGWSVLHYATKNECEVILKLLLENDRIAATGVDGSSLVLFAFQMNRYSAMLSFLSTDRLEIDLHRHEADDILLHSLRMGYSGIVKKLLVLPNFSAESEPLYQWTTQLAFAVVNGDKEAVSSLLTNSAVDPNIQEDFFGFSPLLLAVCMEKEAIVRLLLAVDNVNPNIPDRDGRSPLWIAAAYGNAELARLLLGKDMIDVNQRDQHNWTPLTIASELGHVAVVKLLIERDDIEVDVACTSGWTPLGAAVGNQHYEIARLLLETNRVELNGEITGPPLWTAVRNNDLPMVELLLATEGINPNGVSNVLRIHPLSEAISQGNVDIVERLLRREDVNVNYFDIGGYTPLESAMLQLSGDVKQRIVELLSTRGAPTHRKMERQKGFTISNIGFAITRSNKTSKRNVMSFSVILDTEMDQGTISIHGSAPGHVTLPPQPTPVRLAQITRHGLSSN</sequence>